<feature type="transmembrane region" description="Helical" evidence="9">
    <location>
        <begin position="286"/>
        <end position="310"/>
    </location>
</feature>
<dbReference type="SUPFAM" id="SSF49410">
    <property type="entry name" value="Alpha-macroglobulin receptor domain"/>
    <property type="match status" value="1"/>
</dbReference>
<evidence type="ECO:0000256" key="8">
    <source>
        <dbReference type="ARBA" id="ARBA00023180"/>
    </source>
</evidence>
<accession>A0ABN9MJN7</accession>
<protein>
    <recommendedName>
        <fullName evidence="10">MRH domain-containing protein</fullName>
    </recommendedName>
</protein>
<evidence type="ECO:0000313" key="12">
    <source>
        <dbReference type="Proteomes" id="UP001176940"/>
    </source>
</evidence>
<evidence type="ECO:0000256" key="5">
    <source>
        <dbReference type="ARBA" id="ARBA00022989"/>
    </source>
</evidence>
<dbReference type="InterPro" id="IPR000296">
    <property type="entry name" value="Man-6-P_rcpt_cation_dep"/>
</dbReference>
<sequence>YIGQRSKTNMVLIEIELPSGFGANVDSLKMLEKNKLVKKTETKDQPVILYIAELSKTIEAFMFSAEQQIVVKDLKPCSVKVYDYYETDTEHVCKCLLHCHLSALICPWMYARWLCVCLAALSAVAAEIVDNCKLSSDKVSASEQALLNRLAPLKHRRFETTVKQGADSYTYTFVVCGGVLNGSKSTNEGLVQNRTKDQSITVVGRINDTSIVNGTDWMLLTYKSGEPYDSHCASEPRKAMIMISCNKKTLAEGFMMINEERDKESECFYLFEMDSSVACPPEESHLSVGSILLIVFAVLIAVYIIGGFLYQRFVVGAKGMEQFPNITLWKELGNLVAVSIGNVTWHC</sequence>
<dbReference type="Pfam" id="PF02157">
    <property type="entry name" value="Man-6-P_recep"/>
    <property type="match status" value="1"/>
</dbReference>
<dbReference type="Proteomes" id="UP001176940">
    <property type="component" value="Unassembled WGS sequence"/>
</dbReference>
<evidence type="ECO:0000259" key="10">
    <source>
        <dbReference type="PROSITE" id="PS51914"/>
    </source>
</evidence>
<keyword evidence="6 9" id="KW-0472">Membrane</keyword>
<keyword evidence="7" id="KW-1015">Disulfide bond</keyword>
<dbReference type="InterPro" id="IPR044865">
    <property type="entry name" value="MRH_dom"/>
</dbReference>
<dbReference type="InterPro" id="IPR036595">
    <property type="entry name" value="A-macroglobulin_rcpt-bd_sf"/>
</dbReference>
<dbReference type="PANTHER" id="PTHR15071:SF29">
    <property type="entry name" value="CATION-DEPENDENT MANNOSE-6-PHOSPHATE RECEPTOR"/>
    <property type="match status" value="1"/>
</dbReference>
<proteinExistence type="predicted"/>
<dbReference type="SUPFAM" id="SSF50911">
    <property type="entry name" value="Mannose 6-phosphate receptor domain"/>
    <property type="match status" value="1"/>
</dbReference>
<gene>
    <name evidence="11" type="ORF">RIMI_LOCUS21437372</name>
</gene>
<keyword evidence="5 9" id="KW-1133">Transmembrane helix</keyword>
<evidence type="ECO:0000256" key="4">
    <source>
        <dbReference type="ARBA" id="ARBA00022729"/>
    </source>
</evidence>
<evidence type="ECO:0000256" key="1">
    <source>
        <dbReference type="ARBA" id="ARBA00004308"/>
    </source>
</evidence>
<keyword evidence="8" id="KW-0325">Glycoprotein</keyword>
<keyword evidence="4" id="KW-0732">Signal</keyword>
<reference evidence="11" key="1">
    <citation type="submission" date="2023-07" db="EMBL/GenBank/DDBJ databases">
        <authorList>
            <person name="Stuckert A."/>
        </authorList>
    </citation>
    <scope>NUCLEOTIDE SEQUENCE</scope>
</reference>
<evidence type="ECO:0000313" key="11">
    <source>
        <dbReference type="EMBL" id="CAJ0966577.1"/>
    </source>
</evidence>
<keyword evidence="3 9" id="KW-0812">Transmembrane</keyword>
<evidence type="ECO:0000256" key="3">
    <source>
        <dbReference type="ARBA" id="ARBA00022692"/>
    </source>
</evidence>
<evidence type="ECO:0000256" key="6">
    <source>
        <dbReference type="ARBA" id="ARBA00023136"/>
    </source>
</evidence>
<keyword evidence="2" id="KW-0813">Transport</keyword>
<evidence type="ECO:0000256" key="9">
    <source>
        <dbReference type="SAM" id="Phobius"/>
    </source>
</evidence>
<organism evidence="11 12">
    <name type="scientific">Ranitomeya imitator</name>
    <name type="common">mimic poison frog</name>
    <dbReference type="NCBI Taxonomy" id="111125"/>
    <lineage>
        <taxon>Eukaryota</taxon>
        <taxon>Metazoa</taxon>
        <taxon>Chordata</taxon>
        <taxon>Craniata</taxon>
        <taxon>Vertebrata</taxon>
        <taxon>Euteleostomi</taxon>
        <taxon>Amphibia</taxon>
        <taxon>Batrachia</taxon>
        <taxon>Anura</taxon>
        <taxon>Neobatrachia</taxon>
        <taxon>Hyloidea</taxon>
        <taxon>Dendrobatidae</taxon>
        <taxon>Dendrobatinae</taxon>
        <taxon>Ranitomeya</taxon>
    </lineage>
</organism>
<dbReference type="PROSITE" id="PS51914">
    <property type="entry name" value="MRH"/>
    <property type="match status" value="1"/>
</dbReference>
<dbReference type="PRINTS" id="PR00715">
    <property type="entry name" value="MAN6PRECEPTR"/>
</dbReference>
<name>A0ABN9MJN7_9NEOB</name>
<dbReference type="EMBL" id="CAUEEQ010075475">
    <property type="protein sequence ID" value="CAJ0966577.1"/>
    <property type="molecule type" value="Genomic_DNA"/>
</dbReference>
<feature type="domain" description="MRH" evidence="10">
    <location>
        <begin position="130"/>
        <end position="281"/>
    </location>
</feature>
<dbReference type="InterPro" id="IPR009048">
    <property type="entry name" value="A-macroglobulin_rcpt-bd"/>
</dbReference>
<comment type="caution">
    <text evidence="11">The sequence shown here is derived from an EMBL/GenBank/DDBJ whole genome shotgun (WGS) entry which is preliminary data.</text>
</comment>
<dbReference type="PANTHER" id="PTHR15071">
    <property type="entry name" value="MANNOSE-6-PHOSPHATE RECEPTOR FAMILY MEMBER"/>
    <property type="match status" value="1"/>
</dbReference>
<dbReference type="InterPro" id="IPR009011">
    <property type="entry name" value="Man6P_isomerase_rcpt-bd_dom_sf"/>
</dbReference>
<dbReference type="Gene3D" id="2.60.40.690">
    <property type="entry name" value="Alpha-macroglobulin, receptor-binding domain"/>
    <property type="match status" value="1"/>
</dbReference>
<evidence type="ECO:0000256" key="2">
    <source>
        <dbReference type="ARBA" id="ARBA00022448"/>
    </source>
</evidence>
<dbReference type="SMART" id="SM01361">
    <property type="entry name" value="A2M_recep"/>
    <property type="match status" value="1"/>
</dbReference>
<feature type="non-terminal residue" evidence="11">
    <location>
        <position position="1"/>
    </location>
</feature>
<keyword evidence="12" id="KW-1185">Reference proteome</keyword>
<dbReference type="InterPro" id="IPR028927">
    <property type="entry name" value="Man-6-P_rcpt"/>
</dbReference>
<dbReference type="Gene3D" id="2.70.130.10">
    <property type="entry name" value="Mannose-6-phosphate receptor binding domain"/>
    <property type="match status" value="1"/>
</dbReference>
<dbReference type="Pfam" id="PF07677">
    <property type="entry name" value="A2M_recep"/>
    <property type="match status" value="1"/>
</dbReference>
<comment type="subcellular location">
    <subcellularLocation>
        <location evidence="1">Endomembrane system</location>
    </subcellularLocation>
</comment>
<evidence type="ECO:0000256" key="7">
    <source>
        <dbReference type="ARBA" id="ARBA00023157"/>
    </source>
</evidence>